<dbReference type="PROSITE" id="PS00107">
    <property type="entry name" value="PROTEIN_KINASE_ATP"/>
    <property type="match status" value="1"/>
</dbReference>
<sequence>MNTLEQLRAGNLHGAQRLTLRAKLRELPAEVYTLADTLEVLDLSDNELDDLPADLPRLHRLKVIFCSDNRFTRLPEVLGRCEALEMVGFKANRIVDVPAAALPPQLRWLILTDNRIETLPDELGRRPRLQKVALAGNRLHALPASLAACSNLELLRISANQLGALPDWLLALPRLTWLAHGGNPYSATQEAQTLAHAPAPLVPWASLDVQALLGEGASGHIYRAAHADRGAVAVKVFKGEVTSDGLPSTELAACLQAGAHPQLIPAIGRLSGHPAGADGLLMPLVGPEFRTLAGPPSLASCTRDVYDPALRLSPAVALAMAAGVAEALAHLHERGLTHGDLYAHNLLHDGQGRVRLGDFGAASFLASVPAAQAARLRALDVRALGCLLEELLGCCDGGTAPAAATALAQACLQPQVAQRPPARDLARALRELAEA</sequence>
<dbReference type="PANTHER" id="PTHR48051:SF1">
    <property type="entry name" value="RAS SUPPRESSOR PROTEIN 1"/>
    <property type="match status" value="1"/>
</dbReference>
<accession>A0ABW7GJP7</accession>
<dbReference type="EC" id="2.7.-.-" evidence="5"/>
<dbReference type="GO" id="GO:0016301">
    <property type="term" value="F:kinase activity"/>
    <property type="evidence" value="ECO:0007669"/>
    <property type="project" value="UniProtKB-KW"/>
</dbReference>
<dbReference type="Proteomes" id="UP001606302">
    <property type="component" value="Unassembled WGS sequence"/>
</dbReference>
<keyword evidence="3" id="KW-0547">Nucleotide-binding</keyword>
<dbReference type="SMART" id="SM00364">
    <property type="entry name" value="LRR_BAC"/>
    <property type="match status" value="4"/>
</dbReference>
<keyword evidence="5" id="KW-0808">Transferase</keyword>
<dbReference type="InterPro" id="IPR011009">
    <property type="entry name" value="Kinase-like_dom_sf"/>
</dbReference>
<keyword evidence="6" id="KW-1185">Reference proteome</keyword>
<proteinExistence type="predicted"/>
<keyword evidence="5" id="KW-0418">Kinase</keyword>
<dbReference type="SUPFAM" id="SSF56112">
    <property type="entry name" value="Protein kinase-like (PK-like)"/>
    <property type="match status" value="1"/>
</dbReference>
<feature type="binding site" evidence="3">
    <location>
        <position position="235"/>
    </location>
    <ligand>
        <name>ATP</name>
        <dbReference type="ChEBI" id="CHEBI:30616"/>
    </ligand>
</feature>
<dbReference type="InterPro" id="IPR032675">
    <property type="entry name" value="LRR_dom_sf"/>
</dbReference>
<dbReference type="Pfam" id="PF00069">
    <property type="entry name" value="Pkinase"/>
    <property type="match status" value="1"/>
</dbReference>
<dbReference type="RefSeq" id="WP_394511052.1">
    <property type="nucleotide sequence ID" value="NZ_JBIGHX010000003.1"/>
</dbReference>
<protein>
    <submittedName>
        <fullName evidence="5">Leucine-rich repeat-containing protein kinase family protein</fullName>
        <ecNumber evidence="5">2.7.-.-</ecNumber>
    </submittedName>
</protein>
<gene>
    <name evidence="5" type="ORF">ACG04Q_11440</name>
</gene>
<comment type="caution">
    <text evidence="5">The sequence shown here is derived from an EMBL/GenBank/DDBJ whole genome shotgun (WGS) entry which is preliminary data.</text>
</comment>
<evidence type="ECO:0000259" key="4">
    <source>
        <dbReference type="PROSITE" id="PS50011"/>
    </source>
</evidence>
<evidence type="ECO:0000313" key="5">
    <source>
        <dbReference type="EMBL" id="MFG6462184.1"/>
    </source>
</evidence>
<keyword evidence="3" id="KW-0067">ATP-binding</keyword>
<dbReference type="Gene3D" id="1.10.510.10">
    <property type="entry name" value="Transferase(Phosphotransferase) domain 1"/>
    <property type="match status" value="1"/>
</dbReference>
<dbReference type="InterPro" id="IPR001611">
    <property type="entry name" value="Leu-rich_rpt"/>
</dbReference>
<evidence type="ECO:0000313" key="6">
    <source>
        <dbReference type="Proteomes" id="UP001606302"/>
    </source>
</evidence>
<evidence type="ECO:0000256" key="3">
    <source>
        <dbReference type="PROSITE-ProRule" id="PRU10141"/>
    </source>
</evidence>
<dbReference type="EMBL" id="JBIGHX010000003">
    <property type="protein sequence ID" value="MFG6462184.1"/>
    <property type="molecule type" value="Genomic_DNA"/>
</dbReference>
<keyword evidence="2" id="KW-0677">Repeat</keyword>
<dbReference type="Pfam" id="PF13855">
    <property type="entry name" value="LRR_8"/>
    <property type="match status" value="1"/>
</dbReference>
<dbReference type="SMART" id="SM00369">
    <property type="entry name" value="LRR_TYP"/>
    <property type="match status" value="5"/>
</dbReference>
<feature type="domain" description="Protein kinase" evidence="4">
    <location>
        <begin position="207"/>
        <end position="435"/>
    </location>
</feature>
<evidence type="ECO:0000256" key="1">
    <source>
        <dbReference type="ARBA" id="ARBA00022614"/>
    </source>
</evidence>
<dbReference type="SUPFAM" id="SSF52058">
    <property type="entry name" value="L domain-like"/>
    <property type="match status" value="1"/>
</dbReference>
<dbReference type="InterPro" id="IPR003591">
    <property type="entry name" value="Leu-rich_rpt_typical-subtyp"/>
</dbReference>
<dbReference type="Gene3D" id="3.80.10.10">
    <property type="entry name" value="Ribonuclease Inhibitor"/>
    <property type="match status" value="2"/>
</dbReference>
<dbReference type="PROSITE" id="PS50011">
    <property type="entry name" value="PROTEIN_KINASE_DOM"/>
    <property type="match status" value="1"/>
</dbReference>
<dbReference type="InterPro" id="IPR000719">
    <property type="entry name" value="Prot_kinase_dom"/>
</dbReference>
<organism evidence="5 6">
    <name type="scientific">Pelomonas lactea</name>
    <dbReference type="NCBI Taxonomy" id="3299030"/>
    <lineage>
        <taxon>Bacteria</taxon>
        <taxon>Pseudomonadati</taxon>
        <taxon>Pseudomonadota</taxon>
        <taxon>Betaproteobacteria</taxon>
        <taxon>Burkholderiales</taxon>
        <taxon>Sphaerotilaceae</taxon>
        <taxon>Roseateles</taxon>
    </lineage>
</organism>
<dbReference type="InterPro" id="IPR017441">
    <property type="entry name" value="Protein_kinase_ATP_BS"/>
</dbReference>
<name>A0ABW7GJP7_9BURK</name>
<dbReference type="InterPro" id="IPR050216">
    <property type="entry name" value="LRR_domain-containing"/>
</dbReference>
<dbReference type="PROSITE" id="PS51450">
    <property type="entry name" value="LRR"/>
    <property type="match status" value="2"/>
</dbReference>
<dbReference type="PANTHER" id="PTHR48051">
    <property type="match status" value="1"/>
</dbReference>
<keyword evidence="1" id="KW-0433">Leucine-rich repeat</keyword>
<reference evidence="5 6" key="1">
    <citation type="submission" date="2024-08" db="EMBL/GenBank/DDBJ databases">
        <authorList>
            <person name="Lu H."/>
        </authorList>
    </citation>
    <scope>NUCLEOTIDE SEQUENCE [LARGE SCALE GENOMIC DNA]</scope>
    <source>
        <strain evidence="5 6">DXS20W</strain>
    </source>
</reference>
<evidence type="ECO:0000256" key="2">
    <source>
        <dbReference type="ARBA" id="ARBA00022737"/>
    </source>
</evidence>
<dbReference type="Pfam" id="PF00560">
    <property type="entry name" value="LRR_1"/>
    <property type="match status" value="1"/>
</dbReference>